<dbReference type="InterPro" id="IPR047831">
    <property type="entry name" value="GPR180/TMEM145"/>
</dbReference>
<reference evidence="3 4" key="1">
    <citation type="submission" date="2013-02" db="EMBL/GenBank/DDBJ databases">
        <title>The Genome Annotation of Plasmodium falciparum Tanzania (2000708).</title>
        <authorList>
            <consortium name="The Broad Institute Genome Sequencing Platform"/>
            <consortium name="The Broad Institute Genome Sequencing Center for Infectious Disease"/>
            <person name="Neafsey D."/>
            <person name="Hoffman S."/>
            <person name="Volkman S."/>
            <person name="Rosenthal P."/>
            <person name="Walker B."/>
            <person name="Young S.K."/>
            <person name="Zeng Q."/>
            <person name="Gargeya S."/>
            <person name="Fitzgerald M."/>
            <person name="Haas B."/>
            <person name="Abouelleil A."/>
            <person name="Allen A.W."/>
            <person name="Alvarado L."/>
            <person name="Arachchi H.M."/>
            <person name="Berlin A.M."/>
            <person name="Chapman S.B."/>
            <person name="Gainer-Dewar J."/>
            <person name="Goldberg J."/>
            <person name="Griggs A."/>
            <person name="Gujja S."/>
            <person name="Hansen M."/>
            <person name="Howarth C."/>
            <person name="Imamovic A."/>
            <person name="Ireland A."/>
            <person name="Larimer J."/>
            <person name="McCowan C."/>
            <person name="Murphy C."/>
            <person name="Pearson M."/>
            <person name="Poon T.W."/>
            <person name="Priest M."/>
            <person name="Roberts A."/>
            <person name="Saif S."/>
            <person name="Shea T."/>
            <person name="Sisk P."/>
            <person name="Sykes S."/>
            <person name="Wortman J."/>
            <person name="Nusbaum C."/>
            <person name="Birren B."/>
        </authorList>
    </citation>
    <scope>NUCLEOTIDE SEQUENCE [LARGE SCALE GENOMIC DNA]</scope>
    <source>
        <strain evidence="4">Tanzania (2000708)</strain>
    </source>
</reference>
<feature type="transmembrane region" description="Helical" evidence="1">
    <location>
        <begin position="404"/>
        <end position="424"/>
    </location>
</feature>
<protein>
    <recommendedName>
        <fullName evidence="2">GPR180/TMEM145 transmembrane domain-containing protein</fullName>
    </recommendedName>
</protein>
<feature type="transmembrane region" description="Helical" evidence="1">
    <location>
        <begin position="335"/>
        <end position="351"/>
    </location>
</feature>
<feature type="domain" description="GPR180/TMEM145 transmembrane" evidence="2">
    <location>
        <begin position="239"/>
        <end position="434"/>
    </location>
</feature>
<reference evidence="3 4" key="2">
    <citation type="submission" date="2013-02" db="EMBL/GenBank/DDBJ databases">
        <title>The Genome Sequence of Plasmodium falciparum Tanzania (2000708).</title>
        <authorList>
            <consortium name="The Broad Institute Genome Sequencing Platform"/>
            <consortium name="The Broad Institute Genome Sequencing Center for Infectious Disease"/>
            <person name="Neafsey D."/>
            <person name="Cheeseman I."/>
            <person name="Volkman S."/>
            <person name="Adams J."/>
            <person name="Walker B."/>
            <person name="Young S.K."/>
            <person name="Zeng Q."/>
            <person name="Gargeya S."/>
            <person name="Fitzgerald M."/>
            <person name="Haas B."/>
            <person name="Abouelleil A."/>
            <person name="Alvarado L."/>
            <person name="Arachchi H.M."/>
            <person name="Berlin A.M."/>
            <person name="Chapman S.B."/>
            <person name="Dewar J."/>
            <person name="Goldberg J."/>
            <person name="Griggs A."/>
            <person name="Gujja S."/>
            <person name="Hansen M."/>
            <person name="Howarth C."/>
            <person name="Imamovic A."/>
            <person name="Larimer J."/>
            <person name="McCowan C."/>
            <person name="Murphy C."/>
            <person name="Neiman D."/>
            <person name="Pearson M."/>
            <person name="Priest M."/>
            <person name="Roberts A."/>
            <person name="Saif S."/>
            <person name="Shea T."/>
            <person name="Sisk P."/>
            <person name="Sykes S."/>
            <person name="Wortman J."/>
            <person name="Nusbaum C."/>
            <person name="Birren B."/>
        </authorList>
    </citation>
    <scope>NUCLEOTIDE SEQUENCE [LARGE SCALE GENOMIC DNA]</scope>
    <source>
        <strain evidence="4">Tanzania (2000708)</strain>
    </source>
</reference>
<dbReference type="EMBL" id="KI926311">
    <property type="protein sequence ID" value="ETW38331.1"/>
    <property type="molecule type" value="Genomic_DNA"/>
</dbReference>
<keyword evidence="1" id="KW-0472">Membrane</keyword>
<dbReference type="InterPro" id="IPR019336">
    <property type="entry name" value="GPR180/TMEM145_TM"/>
</dbReference>
<proteinExistence type="predicted"/>
<feature type="transmembrane region" description="Helical" evidence="1">
    <location>
        <begin position="304"/>
        <end position="323"/>
    </location>
</feature>
<name>A0A024WDN6_PLAFA</name>
<dbReference type="eggNOG" id="ENOG502SGWE">
    <property type="taxonomic scope" value="Eukaryota"/>
</dbReference>
<feature type="transmembrane region" description="Helical" evidence="1">
    <location>
        <begin position="273"/>
        <end position="292"/>
    </location>
</feature>
<dbReference type="Proteomes" id="UP000030708">
    <property type="component" value="Unassembled WGS sequence"/>
</dbReference>
<dbReference type="PANTHER" id="PTHR23252">
    <property type="entry name" value="INTIMAL THICKNESS RECEPTOR-RELATED"/>
    <property type="match status" value="1"/>
</dbReference>
<dbReference type="GO" id="GO:0019236">
    <property type="term" value="P:response to pheromone"/>
    <property type="evidence" value="ECO:0007669"/>
    <property type="project" value="InterPro"/>
</dbReference>
<keyword evidence="1" id="KW-0812">Transmembrane</keyword>
<feature type="transmembrane region" description="Helical" evidence="1">
    <location>
        <begin position="232"/>
        <end position="252"/>
    </location>
</feature>
<evidence type="ECO:0000259" key="2">
    <source>
        <dbReference type="Pfam" id="PF10192"/>
    </source>
</evidence>
<sequence length="602" mass="71750">MIRRKWSKIKLAIYFIAFYYLTKIDEKCLLIKEGELNLSITNVHDNNYMISEKYNKYYILSLLYKFGGILKEIYDKKIFVKNKSCNNFMVSSKVIYGLYNDMNYSIYSNFCFSKNANNGVVILSNLYVPNTKFLILDKSDDEIYNYGKNKNGKTCEDLEKIALFVHPLNDIPPELMNKTYFVYQKDIEKSLTDKKLNFILLNCGNKIKNAFKIEFKNNMNFLKNHFSCEEQGLFEIHMLLIVLLFVLSLVYYRKRKNLNNTNNVLKEAIHCSYLFFLLSNILYFIHLISYAFNGSGFSILKVLSQIYEAIFDCFILVIIYYIFNNDMQKKKEETIRVAFTYSILKFIYILFEIQNNQELDLYSTLHSIVALPFVVYRIIVAVLNYDNSKKLLKEKTQVDEKFYVLFDTFFYNLWILSIPVQYFLMKSFSLHFTHLFVHFFNLYILIYLVYNLSEEKFENLYVHDATDDYLVSNLMNKVDRMKSDQNEEKNKIIRNVGKSLRGFFNFDYVLCLNVGEYIPKKKEEIFLKNLDRLNDKGIIISWDKPNSFNIGTINEKTETEILDVFLNNYNYTYDEKNSKIFRDSCNNDVLKKCIYIFEKKKR</sequence>
<feature type="transmembrane region" description="Helical" evidence="1">
    <location>
        <begin position="430"/>
        <end position="450"/>
    </location>
</feature>
<dbReference type="GO" id="GO:0007186">
    <property type="term" value="P:G protein-coupled receptor signaling pathway"/>
    <property type="evidence" value="ECO:0007669"/>
    <property type="project" value="InterPro"/>
</dbReference>
<gene>
    <name evidence="3" type="ORF">PFTANZ_00949</name>
</gene>
<organism evidence="3 4">
    <name type="scientific">Plasmodium falciparum Tanzania</name>
    <name type="common">2000708</name>
    <dbReference type="NCBI Taxonomy" id="1036725"/>
    <lineage>
        <taxon>Eukaryota</taxon>
        <taxon>Sar</taxon>
        <taxon>Alveolata</taxon>
        <taxon>Apicomplexa</taxon>
        <taxon>Aconoidasida</taxon>
        <taxon>Haemosporida</taxon>
        <taxon>Plasmodiidae</taxon>
        <taxon>Plasmodium</taxon>
        <taxon>Plasmodium (Laverania)</taxon>
    </lineage>
</organism>
<evidence type="ECO:0000256" key="1">
    <source>
        <dbReference type="SAM" id="Phobius"/>
    </source>
</evidence>
<dbReference type="Pfam" id="PF10192">
    <property type="entry name" value="GPR180-TMEM145_TM"/>
    <property type="match status" value="1"/>
</dbReference>
<keyword evidence="1" id="KW-1133">Transmembrane helix</keyword>
<dbReference type="PANTHER" id="PTHR23252:SF24">
    <property type="entry name" value="TRANSMEMBRANE PROTEIN 145"/>
    <property type="match status" value="1"/>
</dbReference>
<accession>A0A024WDN6</accession>
<evidence type="ECO:0000313" key="4">
    <source>
        <dbReference type="Proteomes" id="UP000030708"/>
    </source>
</evidence>
<evidence type="ECO:0000313" key="3">
    <source>
        <dbReference type="EMBL" id="ETW38331.1"/>
    </source>
</evidence>
<dbReference type="OrthoDB" id="9975959at2759"/>
<feature type="transmembrane region" description="Helical" evidence="1">
    <location>
        <begin position="363"/>
        <end position="383"/>
    </location>
</feature>
<dbReference type="AlphaFoldDB" id="A0A024WDN6"/>